<sequence length="59" mass="6667">MMKNDFRPEVGHHSSSSSSRHLISTPQHAVFREASAAFPHRNRRAGAHVDFLRIPCKLS</sequence>
<name>A0A2L0F3I7_SORCE</name>
<dbReference type="Proteomes" id="UP000238348">
    <property type="component" value="Chromosome"/>
</dbReference>
<protein>
    <submittedName>
        <fullName evidence="2">Uncharacterized protein</fullName>
    </submittedName>
</protein>
<dbReference type="EMBL" id="CP012673">
    <property type="protein sequence ID" value="AUX46148.1"/>
    <property type="molecule type" value="Genomic_DNA"/>
</dbReference>
<reference evidence="2 3" key="1">
    <citation type="submission" date="2015-09" db="EMBL/GenBank/DDBJ databases">
        <title>Sorangium comparison.</title>
        <authorList>
            <person name="Zaburannyi N."/>
            <person name="Bunk B."/>
            <person name="Overmann J."/>
            <person name="Mueller R."/>
        </authorList>
    </citation>
    <scope>NUCLEOTIDE SEQUENCE [LARGE SCALE GENOMIC DNA]</scope>
    <source>
        <strain evidence="2 3">So ce26</strain>
    </source>
</reference>
<feature type="compositionally biased region" description="Basic and acidic residues" evidence="1">
    <location>
        <begin position="1"/>
        <end position="12"/>
    </location>
</feature>
<proteinExistence type="predicted"/>
<gene>
    <name evidence="2" type="ORF">SOCE26_076530</name>
</gene>
<evidence type="ECO:0000313" key="3">
    <source>
        <dbReference type="Proteomes" id="UP000238348"/>
    </source>
</evidence>
<evidence type="ECO:0000256" key="1">
    <source>
        <dbReference type="SAM" id="MobiDB-lite"/>
    </source>
</evidence>
<dbReference type="AlphaFoldDB" id="A0A2L0F3I7"/>
<accession>A0A2L0F3I7</accession>
<feature type="region of interest" description="Disordered" evidence="1">
    <location>
        <begin position="1"/>
        <end position="26"/>
    </location>
</feature>
<evidence type="ECO:0000313" key="2">
    <source>
        <dbReference type="EMBL" id="AUX46148.1"/>
    </source>
</evidence>
<organism evidence="2 3">
    <name type="scientific">Sorangium cellulosum</name>
    <name type="common">Polyangium cellulosum</name>
    <dbReference type="NCBI Taxonomy" id="56"/>
    <lineage>
        <taxon>Bacteria</taxon>
        <taxon>Pseudomonadati</taxon>
        <taxon>Myxococcota</taxon>
        <taxon>Polyangia</taxon>
        <taxon>Polyangiales</taxon>
        <taxon>Polyangiaceae</taxon>
        <taxon>Sorangium</taxon>
    </lineage>
</organism>